<protein>
    <submittedName>
        <fullName evidence="1">Uncharacterized protein</fullName>
    </submittedName>
</protein>
<accession>A0ACC0P8B1</accession>
<dbReference type="EMBL" id="CM046391">
    <property type="protein sequence ID" value="KAI8561242.1"/>
    <property type="molecule type" value="Genomic_DNA"/>
</dbReference>
<sequence>MVLESRREDMVSPRKRMNLGKKVAQSGSHRLGVLPLGAYSAGRVNWDSQMTWLFLQLAIKEIEAEGRGMTQLSNNSMRNIAAELSARTGGVITLKQWKNRYGVSKRDWQAWILLADSRRGATGLGWNPVTGPSDNGLRVQQFVEEYNSLPHLYANSDFRLSHNSTGHATEAQAGYDNWEWMNNNNGNAGSSTNAFADDTDSVYSIPADEFYAEIEEKE</sequence>
<reference evidence="1" key="1">
    <citation type="submission" date="2022-02" db="EMBL/GenBank/DDBJ databases">
        <title>Plant Genome Project.</title>
        <authorList>
            <person name="Zhang R.-G."/>
        </authorList>
    </citation>
    <scope>NUCLEOTIDE SEQUENCE</scope>
    <source>
        <strain evidence="1">AT1</strain>
    </source>
</reference>
<organism evidence="1 2">
    <name type="scientific">Rhododendron molle</name>
    <name type="common">Chinese azalea</name>
    <name type="synonym">Azalea mollis</name>
    <dbReference type="NCBI Taxonomy" id="49168"/>
    <lineage>
        <taxon>Eukaryota</taxon>
        <taxon>Viridiplantae</taxon>
        <taxon>Streptophyta</taxon>
        <taxon>Embryophyta</taxon>
        <taxon>Tracheophyta</taxon>
        <taxon>Spermatophyta</taxon>
        <taxon>Magnoliopsida</taxon>
        <taxon>eudicotyledons</taxon>
        <taxon>Gunneridae</taxon>
        <taxon>Pentapetalae</taxon>
        <taxon>asterids</taxon>
        <taxon>Ericales</taxon>
        <taxon>Ericaceae</taxon>
        <taxon>Ericoideae</taxon>
        <taxon>Rhodoreae</taxon>
        <taxon>Rhododendron</taxon>
    </lineage>
</organism>
<name>A0ACC0P8B1_RHOML</name>
<dbReference type="Proteomes" id="UP001062846">
    <property type="component" value="Chromosome 4"/>
</dbReference>
<proteinExistence type="predicted"/>
<gene>
    <name evidence="1" type="ORF">RHMOL_Rhmol04G0323300</name>
</gene>
<evidence type="ECO:0000313" key="2">
    <source>
        <dbReference type="Proteomes" id="UP001062846"/>
    </source>
</evidence>
<keyword evidence="2" id="KW-1185">Reference proteome</keyword>
<comment type="caution">
    <text evidence="1">The sequence shown here is derived from an EMBL/GenBank/DDBJ whole genome shotgun (WGS) entry which is preliminary data.</text>
</comment>
<evidence type="ECO:0000313" key="1">
    <source>
        <dbReference type="EMBL" id="KAI8561242.1"/>
    </source>
</evidence>